<accession>A0A1M6P1R5</accession>
<dbReference type="InterPro" id="IPR050270">
    <property type="entry name" value="DegV_domain_contain"/>
</dbReference>
<proteinExistence type="predicted"/>
<dbReference type="Pfam" id="PF13684">
    <property type="entry name" value="FakA-like_C"/>
    <property type="match status" value="1"/>
</dbReference>
<dbReference type="InterPro" id="IPR004007">
    <property type="entry name" value="DhaL_dom"/>
</dbReference>
<dbReference type="PANTHER" id="PTHR33434">
    <property type="entry name" value="DEGV DOMAIN-CONTAINING PROTEIN DR_1986-RELATED"/>
    <property type="match status" value="1"/>
</dbReference>
<gene>
    <name evidence="2" type="ORF">SAMN02745975_03465</name>
</gene>
<dbReference type="Pfam" id="PF02734">
    <property type="entry name" value="Dak2"/>
    <property type="match status" value="1"/>
</dbReference>
<dbReference type="GO" id="GO:0004371">
    <property type="term" value="F:glycerone kinase activity"/>
    <property type="evidence" value="ECO:0007669"/>
    <property type="project" value="InterPro"/>
</dbReference>
<evidence type="ECO:0000313" key="2">
    <source>
        <dbReference type="EMBL" id="SHK01915.1"/>
    </source>
</evidence>
<organism evidence="2 3">
    <name type="scientific">Geosporobacter subterraneus DSM 17957</name>
    <dbReference type="NCBI Taxonomy" id="1121919"/>
    <lineage>
        <taxon>Bacteria</taxon>
        <taxon>Bacillati</taxon>
        <taxon>Bacillota</taxon>
        <taxon>Clostridia</taxon>
        <taxon>Peptostreptococcales</taxon>
        <taxon>Thermotaleaceae</taxon>
        <taxon>Geosporobacter</taxon>
    </lineage>
</organism>
<dbReference type="OrthoDB" id="9760324at2"/>
<dbReference type="Proteomes" id="UP000184536">
    <property type="component" value="Unassembled WGS sequence"/>
</dbReference>
<dbReference type="SUPFAM" id="SSF101473">
    <property type="entry name" value="DhaL-like"/>
    <property type="match status" value="1"/>
</dbReference>
<keyword evidence="3" id="KW-1185">Reference proteome</keyword>
<dbReference type="GO" id="GO:0006071">
    <property type="term" value="P:glycerol metabolic process"/>
    <property type="evidence" value="ECO:0007669"/>
    <property type="project" value="InterPro"/>
</dbReference>
<evidence type="ECO:0000313" key="3">
    <source>
        <dbReference type="Proteomes" id="UP000184536"/>
    </source>
</evidence>
<sequence length="538" mass="59293">MKIKYIDGPLLKKMMIHAANLLENNKSTVDALNVFPVPDGDTGTNMSLTMNSAAKEIKGIKNDSIETIADAAANGSLMGARGNSGVILSQLFRGFAKYCKGKKQLSTLDLASALKSASDTAYKAVMKPIEGTILTVARETAERAVEIAKREEDLELFLHQMIEYAEKVLDKTPDLLKVLKQAGVVDAGGKGLIYIYKGFYEALTGKEVEVSETVSLNTVEFHGDEELGEITFGYCTEFIIKGNQIDIEDFKRKIGPYGDCMLVVGDENLAKVHIHTNNPGSVLERGLKLGELINIKIDNMRQQHRNKIFEEEKTEKPQQLKEYGMIAVTMGEGLTNIFKDLHVDEIITGGQTMNPSTEEIKKSIDAINAKNIFVFPNNGNIILAANQAKQLSDKNVIVIPTKSVPQGIASILSFNGEADPEVNERVMTEAIKNVKTGQVTFSVRDTQFNDIAIKKDDILGIYDGNIKAVGTGVEEVSMKLLQEMITDEDEILTIFYGEEQSESSAQALADFVGEKYKDIDVEVYYGGQPLYHYIFSVE</sequence>
<dbReference type="InterPro" id="IPR033470">
    <property type="entry name" value="FakA-like_C"/>
</dbReference>
<dbReference type="EMBL" id="FQZV01000063">
    <property type="protein sequence ID" value="SHK01915.1"/>
    <property type="molecule type" value="Genomic_DNA"/>
</dbReference>
<protein>
    <recommendedName>
        <fullName evidence="1">DhaL domain-containing protein</fullName>
    </recommendedName>
</protein>
<reference evidence="3" key="1">
    <citation type="submission" date="2016-11" db="EMBL/GenBank/DDBJ databases">
        <authorList>
            <person name="Varghese N."/>
            <person name="Submissions S."/>
        </authorList>
    </citation>
    <scope>NUCLEOTIDE SEQUENCE [LARGE SCALE GENOMIC DNA]</scope>
    <source>
        <strain evidence="3">DSM 17957</strain>
    </source>
</reference>
<evidence type="ECO:0000259" key="1">
    <source>
        <dbReference type="PROSITE" id="PS51480"/>
    </source>
</evidence>
<dbReference type="InterPro" id="IPR048394">
    <property type="entry name" value="FakA-like_M"/>
</dbReference>
<dbReference type="Pfam" id="PF21645">
    <property type="entry name" value="FakA-like_M"/>
    <property type="match status" value="1"/>
</dbReference>
<dbReference type="NCBIfam" id="TIGR03599">
    <property type="entry name" value="YloV"/>
    <property type="match status" value="1"/>
</dbReference>
<dbReference type="RefSeq" id="WP_110942450.1">
    <property type="nucleotide sequence ID" value="NZ_FQZV01000063.1"/>
</dbReference>
<dbReference type="PROSITE" id="PS51480">
    <property type="entry name" value="DHAL"/>
    <property type="match status" value="1"/>
</dbReference>
<dbReference type="Gene3D" id="1.25.40.340">
    <property type="match status" value="1"/>
</dbReference>
<dbReference type="SMART" id="SM01121">
    <property type="entry name" value="Dak1_2"/>
    <property type="match status" value="1"/>
</dbReference>
<dbReference type="InterPro" id="IPR036117">
    <property type="entry name" value="DhaL_dom_sf"/>
</dbReference>
<dbReference type="STRING" id="1121919.SAMN02745975_03465"/>
<dbReference type="InterPro" id="IPR019986">
    <property type="entry name" value="YloV-like"/>
</dbReference>
<name>A0A1M6P1R5_9FIRM</name>
<dbReference type="AlphaFoldDB" id="A0A1M6P1R5"/>
<dbReference type="PANTHER" id="PTHR33434:SF4">
    <property type="entry name" value="PHOSPHATASE PROTEIN"/>
    <property type="match status" value="1"/>
</dbReference>
<feature type="domain" description="DhaL" evidence="1">
    <location>
        <begin position="9"/>
        <end position="201"/>
    </location>
</feature>
<dbReference type="SMART" id="SM01120">
    <property type="entry name" value="Dak2"/>
    <property type="match status" value="1"/>
</dbReference>